<gene>
    <name evidence="4" type="ORF">IV203_031734</name>
</gene>
<comment type="caution">
    <text evidence="4">The sequence shown here is derived from an EMBL/GenBank/DDBJ whole genome shotgun (WGS) entry which is preliminary data.</text>
</comment>
<evidence type="ECO:0000256" key="1">
    <source>
        <dbReference type="SAM" id="MobiDB-lite"/>
    </source>
</evidence>
<evidence type="ECO:0000256" key="3">
    <source>
        <dbReference type="SAM" id="SignalP"/>
    </source>
</evidence>
<feature type="chain" id="PRO_5039955117" evidence="3">
    <location>
        <begin position="26"/>
        <end position="1226"/>
    </location>
</feature>
<feature type="transmembrane region" description="Helical" evidence="2">
    <location>
        <begin position="1060"/>
        <end position="1082"/>
    </location>
</feature>
<dbReference type="OrthoDB" id="51105at2759"/>
<dbReference type="AlphaFoldDB" id="A0A9K3LXQ2"/>
<reference evidence="4" key="1">
    <citation type="journal article" date="2021" name="Sci. Rep.">
        <title>Diploid genomic architecture of Nitzschia inconspicua, an elite biomass production diatom.</title>
        <authorList>
            <person name="Oliver A."/>
            <person name="Podell S."/>
            <person name="Pinowska A."/>
            <person name="Traller J.C."/>
            <person name="Smith S.R."/>
            <person name="McClure R."/>
            <person name="Beliaev A."/>
            <person name="Bohutskyi P."/>
            <person name="Hill E.A."/>
            <person name="Rabines A."/>
            <person name="Zheng H."/>
            <person name="Allen L.Z."/>
            <person name="Kuo A."/>
            <person name="Grigoriev I.V."/>
            <person name="Allen A.E."/>
            <person name="Hazlebeck D."/>
            <person name="Allen E.E."/>
        </authorList>
    </citation>
    <scope>NUCLEOTIDE SEQUENCE</scope>
    <source>
        <strain evidence="4">Hildebrandi</strain>
    </source>
</reference>
<evidence type="ECO:0000256" key="2">
    <source>
        <dbReference type="SAM" id="Phobius"/>
    </source>
</evidence>
<evidence type="ECO:0000313" key="5">
    <source>
        <dbReference type="Proteomes" id="UP000693970"/>
    </source>
</evidence>
<dbReference type="Proteomes" id="UP000693970">
    <property type="component" value="Unassembled WGS sequence"/>
</dbReference>
<proteinExistence type="predicted"/>
<keyword evidence="5" id="KW-1185">Reference proteome</keyword>
<protein>
    <submittedName>
        <fullName evidence="4">Uncharacterized protein</fullName>
    </submittedName>
</protein>
<keyword evidence="2" id="KW-1133">Transmembrane helix</keyword>
<feature type="compositionally biased region" description="Basic and acidic residues" evidence="1">
    <location>
        <begin position="1166"/>
        <end position="1186"/>
    </location>
</feature>
<organism evidence="4 5">
    <name type="scientific">Nitzschia inconspicua</name>
    <dbReference type="NCBI Taxonomy" id="303405"/>
    <lineage>
        <taxon>Eukaryota</taxon>
        <taxon>Sar</taxon>
        <taxon>Stramenopiles</taxon>
        <taxon>Ochrophyta</taxon>
        <taxon>Bacillariophyta</taxon>
        <taxon>Bacillariophyceae</taxon>
        <taxon>Bacillariophycidae</taxon>
        <taxon>Bacillariales</taxon>
        <taxon>Bacillariaceae</taxon>
        <taxon>Nitzschia</taxon>
    </lineage>
</organism>
<sequence>MFSKLTMKALILFCCNLCWVPLATAAKRLVVFAGPHETGGGAVNKFFATHASATADESSALGGWTWPTIDDNEEGDIVASPHHLFDLLVEEQDNANIQSKLLVAIRTAFENSDNGIIIGSLLLDRVGTNPDTGYDAVSSLNTVVTELELSPEDVMVAITYRTPRIDQWASIFNNHFDFDLYEDFVCSEGDQVKNQRWEWLDTCMNPFFVAKSYHDSGFDVVMIDEAGTVNSGKDVAHVLACHFTDGGNCEDDWLTGLEDETVDLPSVVPINELGETRSGNLEELFRLRDCYYMTQFDSQERFEILNSEITDCRASLMSYYKQFADTDFLMNAIQSQKMCQTSQVDVPSLLAQKDDAPNDNDYKRLVIFVGPHETQAGEVLQFFANYASTSEGSTLSPSFNGWMWPDIQTDLDADIENYNIFDLLVSEAMDDEVQSTILDEINRNWQAAEKGLILGSVLFQSIDSTPYSGYDGLSAVQRIVDKIGVDNAHVAIVLSYRTPRVDHWGAAWDGHFSAPTYNEFVCSDEEEDKRWEWLNSSMNPFGIAKAYFDEGYRVVVMDELGIVDAGLDVSHAIACEILEGISCEDGFVLGLSEVTTDPFPSYGIDALSEQDKADLEALFFGRDCYYADILPGSHRFHILNDHGVWDECTIDMTNAYQDLADTDVLLNAIQAQQECQAFDVDLPSLVGRYGSNGVGTDHQDGDWSDTDDDWSGTDDSYVEKKFVIFAGPHETAGVNITKFLSRFAAPNSPEFSDSFDGWIWPYVDTESFGHTLPAHREFEVLVKAEVDPEIQDYFIQALKESWDNAERGVVIGGLEFDKTGINPYTGYNPLGVVRRLADSLAIPDEDVIIVVDYRAPRMDQWSAIWKNVFGDLSYEEFVCSDEEALTLKRWEYIDTVMNPMKVASAYAEQGWNVAVIDYYGTNHVGRDVAHVLSCEVMNGVDCEEGWVRDLKGEQIPPPSYYQIDELPYTDRNELEQAFLFRDCSYKAILEQNVRVDVYHQKKLWEVCSAENEFLYRQLQSTDQFMALLQSQLSCGPSSISLSNFLSGVEQYNPNGGRSHLAGVTMAVALLAVLFTIIAFYLAMRRSRVAKRAAHELSDGVFRDSPGVDGRVGPFRDESVTQVSECPDSVELTVEELDEPQGQTYLKKVQKSLKGGAIAGQSVRSGPYRDDSEGKSRERSYSGEDRVPSNASTVVMKKSAGHQSFPNEDILLKLDSNESLENFGYEV</sequence>
<keyword evidence="2" id="KW-0472">Membrane</keyword>
<feature type="region of interest" description="Disordered" evidence="1">
    <location>
        <begin position="1159"/>
        <end position="1199"/>
    </location>
</feature>
<keyword evidence="3" id="KW-0732">Signal</keyword>
<evidence type="ECO:0000313" key="4">
    <source>
        <dbReference type="EMBL" id="KAG7368991.1"/>
    </source>
</evidence>
<name>A0A9K3LXQ2_9STRA</name>
<feature type="signal peptide" evidence="3">
    <location>
        <begin position="1"/>
        <end position="25"/>
    </location>
</feature>
<accession>A0A9K3LXQ2</accession>
<dbReference type="EMBL" id="JAGRRH010000006">
    <property type="protein sequence ID" value="KAG7368991.1"/>
    <property type="molecule type" value="Genomic_DNA"/>
</dbReference>
<reference evidence="4" key="2">
    <citation type="submission" date="2021-04" db="EMBL/GenBank/DDBJ databases">
        <authorList>
            <person name="Podell S."/>
        </authorList>
    </citation>
    <scope>NUCLEOTIDE SEQUENCE</scope>
    <source>
        <strain evidence="4">Hildebrandi</strain>
    </source>
</reference>
<keyword evidence="2" id="KW-0812">Transmembrane</keyword>